<proteinExistence type="predicted"/>
<evidence type="ECO:0000256" key="1">
    <source>
        <dbReference type="SAM" id="MobiDB-lite"/>
    </source>
</evidence>
<protein>
    <submittedName>
        <fullName evidence="2">Uncharacterized protein</fullName>
    </submittedName>
</protein>
<dbReference type="AlphaFoldDB" id="H0E205"/>
<evidence type="ECO:0000313" key="2">
    <source>
        <dbReference type="EMBL" id="EHN12286.1"/>
    </source>
</evidence>
<feature type="compositionally biased region" description="Low complexity" evidence="1">
    <location>
        <begin position="11"/>
        <end position="26"/>
    </location>
</feature>
<dbReference type="InterPro" id="IPR013783">
    <property type="entry name" value="Ig-like_fold"/>
</dbReference>
<evidence type="ECO:0000313" key="3">
    <source>
        <dbReference type="Proteomes" id="UP000005143"/>
    </source>
</evidence>
<accession>H0E205</accession>
<dbReference type="Proteomes" id="UP000005143">
    <property type="component" value="Unassembled WGS sequence"/>
</dbReference>
<comment type="caution">
    <text evidence="2">The sequence shown here is derived from an EMBL/GenBank/DDBJ whole genome shotgun (WGS) entry which is preliminary data.</text>
</comment>
<organism evidence="2 3">
    <name type="scientific">Patulibacter medicamentivorans</name>
    <dbReference type="NCBI Taxonomy" id="1097667"/>
    <lineage>
        <taxon>Bacteria</taxon>
        <taxon>Bacillati</taxon>
        <taxon>Actinomycetota</taxon>
        <taxon>Thermoleophilia</taxon>
        <taxon>Solirubrobacterales</taxon>
        <taxon>Patulibacteraceae</taxon>
        <taxon>Patulibacter</taxon>
    </lineage>
</organism>
<feature type="region of interest" description="Disordered" evidence="1">
    <location>
        <begin position="11"/>
        <end position="31"/>
    </location>
</feature>
<gene>
    <name evidence="2" type="ORF">PAI11_08170</name>
</gene>
<dbReference type="GO" id="GO:0005975">
    <property type="term" value="P:carbohydrate metabolic process"/>
    <property type="evidence" value="ECO:0007669"/>
    <property type="project" value="UniProtKB-ARBA"/>
</dbReference>
<keyword evidence="3" id="KW-1185">Reference proteome</keyword>
<dbReference type="EMBL" id="AGUD01000036">
    <property type="protein sequence ID" value="EHN12286.1"/>
    <property type="molecule type" value="Genomic_DNA"/>
</dbReference>
<dbReference type="Gene3D" id="2.60.40.10">
    <property type="entry name" value="Immunoglobulins"/>
    <property type="match status" value="1"/>
</dbReference>
<sequence length="219" mass="23105">MVRLGGFRPGAADGAAGATGEPLVVPTDDDGTDVPVHAYSTRMTIRRGEFLGLDGTNVAATYNSSGDAFTYVFDPGLVTGAAARPSSSVTGELLVQADIEPDADRDGFGDETQDTCVASDTKRCSDSPRDTTAPGLTKARLRGRTLSFSISEAATVTVRIRRSGRTAAKRTVRVGAGAKRLTLPTRGLRRGRRYEVRVTAADPAGNVSKPKTLRFTVSR</sequence>
<name>H0E205_9ACTN</name>
<reference evidence="2 3" key="1">
    <citation type="journal article" date="2013" name="Biodegradation">
        <title>Quantitative proteomic analysis of ibuprofen-degrading Patulibacter sp. strain I11.</title>
        <authorList>
            <person name="Almeida B."/>
            <person name="Kjeldal H."/>
            <person name="Lolas I."/>
            <person name="Knudsen A.D."/>
            <person name="Carvalho G."/>
            <person name="Nielsen K.L."/>
            <person name="Barreto Crespo M.T."/>
            <person name="Stensballe A."/>
            <person name="Nielsen J.L."/>
        </authorList>
    </citation>
    <scope>NUCLEOTIDE SEQUENCE [LARGE SCALE GENOMIC DNA]</scope>
    <source>
        <strain evidence="2 3">I11</strain>
    </source>
</reference>